<dbReference type="AlphaFoldDB" id="A0A1I4VT63"/>
<evidence type="ECO:0000313" key="3">
    <source>
        <dbReference type="Proteomes" id="UP000199611"/>
    </source>
</evidence>
<dbReference type="STRING" id="39841.SAMN05660836_02446"/>
<dbReference type="Proteomes" id="UP000199611">
    <property type="component" value="Unassembled WGS sequence"/>
</dbReference>
<dbReference type="RefSeq" id="WP_093396150.1">
    <property type="nucleotide sequence ID" value="NZ_FOUU01000011.1"/>
</dbReference>
<keyword evidence="1" id="KW-0175">Coiled coil</keyword>
<feature type="coiled-coil region" evidence="1">
    <location>
        <begin position="88"/>
        <end position="115"/>
    </location>
</feature>
<evidence type="ECO:0000313" key="2">
    <source>
        <dbReference type="EMBL" id="SFN04186.1"/>
    </source>
</evidence>
<dbReference type="InterPro" id="IPR035205">
    <property type="entry name" value="DUF5320"/>
</dbReference>
<protein>
    <recommendedName>
        <fullName evidence="4">DUF5320 domain-containing protein</fullName>
    </recommendedName>
</protein>
<evidence type="ECO:0008006" key="4">
    <source>
        <dbReference type="Google" id="ProtNLM"/>
    </source>
</evidence>
<dbReference type="Pfam" id="PF17253">
    <property type="entry name" value="DUF5320"/>
    <property type="match status" value="1"/>
</dbReference>
<gene>
    <name evidence="2" type="ORF">SAMN05660836_02446</name>
</gene>
<name>A0A1I4VT63_9BACT</name>
<reference evidence="2 3" key="1">
    <citation type="submission" date="2016-10" db="EMBL/GenBank/DDBJ databases">
        <authorList>
            <person name="de Groot N.N."/>
        </authorList>
    </citation>
    <scope>NUCLEOTIDE SEQUENCE [LARGE SCALE GENOMIC DNA]</scope>
    <source>
        <strain evidence="2 3">DSM 9990</strain>
    </source>
</reference>
<accession>A0A1I4VT63</accession>
<sequence>MPRGDRTGPWGLGPMTGRAAGFCAGFGAPGYLNPWPGRGRGRGRGWGRGFGFGRGRGWRRGLGWWAPPAWPWWVPPGPYTAPDPELEKDYLKEEAEALREELSRIEKRLAELEREKTE</sequence>
<evidence type="ECO:0000256" key="1">
    <source>
        <dbReference type="SAM" id="Coils"/>
    </source>
</evidence>
<organism evidence="2 3">
    <name type="scientific">Thermodesulforhabdus norvegica</name>
    <dbReference type="NCBI Taxonomy" id="39841"/>
    <lineage>
        <taxon>Bacteria</taxon>
        <taxon>Pseudomonadati</taxon>
        <taxon>Thermodesulfobacteriota</taxon>
        <taxon>Syntrophobacteria</taxon>
        <taxon>Syntrophobacterales</taxon>
        <taxon>Thermodesulforhabdaceae</taxon>
        <taxon>Thermodesulforhabdus</taxon>
    </lineage>
</organism>
<keyword evidence="3" id="KW-1185">Reference proteome</keyword>
<dbReference type="EMBL" id="FOUU01000011">
    <property type="protein sequence ID" value="SFN04186.1"/>
    <property type="molecule type" value="Genomic_DNA"/>
</dbReference>
<proteinExistence type="predicted"/>